<comment type="similarity">
    <text evidence="11">Belongs to the RING-type zinc finger family. ATL subfamily.</text>
</comment>
<name>A0A8B8QYL9_9MYRT</name>
<keyword evidence="8" id="KW-0862">Zinc</keyword>
<dbReference type="PANTHER" id="PTHR46905">
    <property type="entry name" value="RING-H2 FINGER PROTEIN ATL78"/>
    <property type="match status" value="1"/>
</dbReference>
<sequence>MRPVPESITPPAPRAALRLEPPQPSPATCGYSNCRWPVYPTSHDFEASAATILLVLLCGLICGLILNTAIRCFLRCDGGGRSPPPAPHRRHRQQEQEQELEPKLGDSELIMAPAVTYAPGVTKLAGTEAECSICLTEFVEGDGIRVLETCSHGFHVECIERWLSSNKSCPTCRSSLVVNRCGSTVSEGGDHCRENANQQTVSAGESSSGGAASI</sequence>
<dbReference type="Gene3D" id="3.30.40.10">
    <property type="entry name" value="Zinc/RING finger domain, C3HC4 (zinc finger)"/>
    <property type="match status" value="1"/>
</dbReference>
<gene>
    <name evidence="17" type="primary">LOC115756614</name>
</gene>
<evidence type="ECO:0000313" key="17">
    <source>
        <dbReference type="RefSeq" id="XP_030552319.2"/>
    </source>
</evidence>
<evidence type="ECO:0000256" key="3">
    <source>
        <dbReference type="ARBA" id="ARBA00012483"/>
    </source>
</evidence>
<feature type="region of interest" description="Disordered" evidence="13">
    <location>
        <begin position="1"/>
        <end position="24"/>
    </location>
</feature>
<keyword evidence="4" id="KW-0808">Transferase</keyword>
<dbReference type="GO" id="GO:0016567">
    <property type="term" value="P:protein ubiquitination"/>
    <property type="evidence" value="ECO:0007669"/>
    <property type="project" value="UniProtKB-UniPathway"/>
</dbReference>
<dbReference type="AlphaFoldDB" id="A0A8B8QYL9"/>
<keyword evidence="6" id="KW-0479">Metal-binding</keyword>
<evidence type="ECO:0000256" key="10">
    <source>
        <dbReference type="ARBA" id="ARBA00023136"/>
    </source>
</evidence>
<dbReference type="Proteomes" id="UP000827889">
    <property type="component" value="Chromosome 9"/>
</dbReference>
<evidence type="ECO:0000256" key="14">
    <source>
        <dbReference type="SAM" id="Phobius"/>
    </source>
</evidence>
<evidence type="ECO:0000256" key="6">
    <source>
        <dbReference type="ARBA" id="ARBA00022723"/>
    </source>
</evidence>
<evidence type="ECO:0000259" key="15">
    <source>
        <dbReference type="PROSITE" id="PS50089"/>
    </source>
</evidence>
<dbReference type="UniPathway" id="UPA00143"/>
<keyword evidence="10 14" id="KW-0472">Membrane</keyword>
<evidence type="ECO:0000256" key="7">
    <source>
        <dbReference type="ARBA" id="ARBA00022786"/>
    </source>
</evidence>
<protein>
    <recommendedName>
        <fullName evidence="3">RING-type E3 ubiquitin transferase</fullName>
        <ecNumber evidence="3">2.3.2.27</ecNumber>
    </recommendedName>
</protein>
<dbReference type="PROSITE" id="PS50089">
    <property type="entry name" value="ZF_RING_2"/>
    <property type="match status" value="1"/>
</dbReference>
<evidence type="ECO:0000256" key="12">
    <source>
        <dbReference type="PROSITE-ProRule" id="PRU00175"/>
    </source>
</evidence>
<evidence type="ECO:0000256" key="13">
    <source>
        <dbReference type="SAM" id="MobiDB-lite"/>
    </source>
</evidence>
<reference evidence="17" key="1">
    <citation type="submission" date="2025-08" db="UniProtKB">
        <authorList>
            <consortium name="RefSeq"/>
        </authorList>
    </citation>
    <scope>IDENTIFICATION</scope>
    <source>
        <tissue evidence="17">Leaf</tissue>
    </source>
</reference>
<evidence type="ECO:0000256" key="5">
    <source>
        <dbReference type="ARBA" id="ARBA00022692"/>
    </source>
</evidence>
<dbReference type="GO" id="GO:0061630">
    <property type="term" value="F:ubiquitin protein ligase activity"/>
    <property type="evidence" value="ECO:0007669"/>
    <property type="project" value="UniProtKB-EC"/>
</dbReference>
<dbReference type="SUPFAM" id="SSF57850">
    <property type="entry name" value="RING/U-box"/>
    <property type="match status" value="1"/>
</dbReference>
<feature type="transmembrane region" description="Helical" evidence="14">
    <location>
        <begin position="47"/>
        <end position="66"/>
    </location>
</feature>
<dbReference type="EC" id="2.3.2.27" evidence="3"/>
<dbReference type="KEGG" id="rarg:115756614"/>
<keyword evidence="5 14" id="KW-0812">Transmembrane</keyword>
<evidence type="ECO:0000256" key="9">
    <source>
        <dbReference type="ARBA" id="ARBA00022989"/>
    </source>
</evidence>
<accession>A0A8B8QYL9</accession>
<comment type="subcellular location">
    <subcellularLocation>
        <location evidence="2">Membrane</location>
        <topology evidence="2">Single-pass membrane protein</topology>
    </subcellularLocation>
</comment>
<evidence type="ECO:0000256" key="8">
    <source>
        <dbReference type="ARBA" id="ARBA00022833"/>
    </source>
</evidence>
<dbReference type="InterPro" id="IPR013083">
    <property type="entry name" value="Znf_RING/FYVE/PHD"/>
</dbReference>
<dbReference type="PANTHER" id="PTHR46905:SF1">
    <property type="entry name" value="RING-TYPE E3 UBIQUITIN TRANSFERASE"/>
    <property type="match status" value="1"/>
</dbReference>
<dbReference type="Pfam" id="PF13639">
    <property type="entry name" value="zf-RING_2"/>
    <property type="match status" value="1"/>
</dbReference>
<proteinExistence type="inferred from homology"/>
<dbReference type="RefSeq" id="XP_030552319.2">
    <property type="nucleotide sequence ID" value="XM_030696459.2"/>
</dbReference>
<keyword evidence="7" id="KW-0833">Ubl conjugation pathway</keyword>
<keyword evidence="16" id="KW-1185">Reference proteome</keyword>
<comment type="catalytic activity">
    <reaction evidence="1">
        <text>S-ubiquitinyl-[E2 ubiquitin-conjugating enzyme]-L-cysteine + [acceptor protein]-L-lysine = [E2 ubiquitin-conjugating enzyme]-L-cysteine + N(6)-ubiquitinyl-[acceptor protein]-L-lysine.</text>
        <dbReference type="EC" id="2.3.2.27"/>
    </reaction>
</comment>
<dbReference type="InterPro" id="IPR044602">
    <property type="entry name" value="ATL10/ATL72-79-like"/>
</dbReference>
<dbReference type="GO" id="GO:0016020">
    <property type="term" value="C:membrane"/>
    <property type="evidence" value="ECO:0007669"/>
    <property type="project" value="UniProtKB-SubCell"/>
</dbReference>
<evidence type="ECO:0000256" key="1">
    <source>
        <dbReference type="ARBA" id="ARBA00000900"/>
    </source>
</evidence>
<keyword evidence="12" id="KW-0863">Zinc-finger</keyword>
<evidence type="ECO:0000256" key="11">
    <source>
        <dbReference type="ARBA" id="ARBA00024209"/>
    </source>
</evidence>
<evidence type="ECO:0000256" key="4">
    <source>
        <dbReference type="ARBA" id="ARBA00022679"/>
    </source>
</evidence>
<evidence type="ECO:0000313" key="16">
    <source>
        <dbReference type="Proteomes" id="UP000827889"/>
    </source>
</evidence>
<dbReference type="SMART" id="SM00184">
    <property type="entry name" value="RING"/>
    <property type="match status" value="1"/>
</dbReference>
<dbReference type="GeneID" id="115756614"/>
<dbReference type="GO" id="GO:0008270">
    <property type="term" value="F:zinc ion binding"/>
    <property type="evidence" value="ECO:0007669"/>
    <property type="project" value="UniProtKB-KW"/>
</dbReference>
<organism evidence="16 17">
    <name type="scientific">Rhodamnia argentea</name>
    <dbReference type="NCBI Taxonomy" id="178133"/>
    <lineage>
        <taxon>Eukaryota</taxon>
        <taxon>Viridiplantae</taxon>
        <taxon>Streptophyta</taxon>
        <taxon>Embryophyta</taxon>
        <taxon>Tracheophyta</taxon>
        <taxon>Spermatophyta</taxon>
        <taxon>Magnoliopsida</taxon>
        <taxon>eudicotyledons</taxon>
        <taxon>Gunneridae</taxon>
        <taxon>Pentapetalae</taxon>
        <taxon>rosids</taxon>
        <taxon>malvids</taxon>
        <taxon>Myrtales</taxon>
        <taxon>Myrtaceae</taxon>
        <taxon>Myrtoideae</taxon>
        <taxon>Myrteae</taxon>
        <taxon>Australasian group</taxon>
        <taxon>Rhodamnia</taxon>
    </lineage>
</organism>
<evidence type="ECO:0000256" key="2">
    <source>
        <dbReference type="ARBA" id="ARBA00004167"/>
    </source>
</evidence>
<dbReference type="InterPro" id="IPR001841">
    <property type="entry name" value="Znf_RING"/>
</dbReference>
<feature type="domain" description="RING-type" evidence="15">
    <location>
        <begin position="131"/>
        <end position="173"/>
    </location>
</feature>
<keyword evidence="9 14" id="KW-1133">Transmembrane helix</keyword>